<dbReference type="EMBL" id="SOFD01000005">
    <property type="protein sequence ID" value="TFB81666.1"/>
    <property type="molecule type" value="Genomic_DNA"/>
</dbReference>
<keyword evidence="2" id="KW-1185">Reference proteome</keyword>
<comment type="caution">
    <text evidence="1">The sequence shown here is derived from an EMBL/GenBank/DDBJ whole genome shotgun (WGS) entry which is preliminary data.</text>
</comment>
<gene>
    <name evidence="1" type="ORF">E3O21_02365</name>
</gene>
<dbReference type="Proteomes" id="UP000298252">
    <property type="component" value="Unassembled WGS sequence"/>
</dbReference>
<reference evidence="1 2" key="1">
    <citation type="submission" date="2019-03" db="EMBL/GenBank/DDBJ databases">
        <title>Genomics of glacier-inhabiting Cryobacterium strains.</title>
        <authorList>
            <person name="Liu Q."/>
            <person name="Xin Y.-H."/>
        </authorList>
    </citation>
    <scope>NUCLEOTIDE SEQUENCE [LARGE SCALE GENOMIC DNA]</scope>
    <source>
        <strain evidence="1 2">Hh8</strain>
    </source>
</reference>
<evidence type="ECO:0000313" key="1">
    <source>
        <dbReference type="EMBL" id="TFB81666.1"/>
    </source>
</evidence>
<proteinExistence type="predicted"/>
<sequence>MGLASTEKRGQSVEVRVRADTPAFRPLAELLALTYGPAVVIPQHLSGISGIDLAFIYGSWAARRAGEPGDAPADIDVLLVGNPPRGAVNEAARRAGTNLGREVNVRIVSTAAWEAASTDPFLRTLTERPIVSLELREENP</sequence>
<accession>A0ABY2I9C9</accession>
<dbReference type="RefSeq" id="WP_134505144.1">
    <property type="nucleotide sequence ID" value="NZ_FNIB01000006.1"/>
</dbReference>
<name>A0ABY2I9C9_9MICO</name>
<evidence type="ECO:0000313" key="2">
    <source>
        <dbReference type="Proteomes" id="UP000298252"/>
    </source>
</evidence>
<organism evidence="1 2">
    <name type="scientific">Cryobacterium flavum</name>
    <dbReference type="NCBI Taxonomy" id="1424659"/>
    <lineage>
        <taxon>Bacteria</taxon>
        <taxon>Bacillati</taxon>
        <taxon>Actinomycetota</taxon>
        <taxon>Actinomycetes</taxon>
        <taxon>Micrococcales</taxon>
        <taxon>Microbacteriaceae</taxon>
        <taxon>Cryobacterium</taxon>
    </lineage>
</organism>
<protein>
    <submittedName>
        <fullName evidence="1">ArsR family transcriptional regulator</fullName>
    </submittedName>
</protein>